<feature type="transmembrane region" description="Helical" evidence="1">
    <location>
        <begin position="165"/>
        <end position="185"/>
    </location>
</feature>
<protein>
    <submittedName>
        <fullName evidence="3">DMT family transporter</fullName>
    </submittedName>
</protein>
<feature type="domain" description="EamA" evidence="2">
    <location>
        <begin position="239"/>
        <end position="337"/>
    </location>
</feature>
<accession>A0ABY8MIQ5</accession>
<dbReference type="InterPro" id="IPR000620">
    <property type="entry name" value="EamA_dom"/>
</dbReference>
<dbReference type="Proteomes" id="UP001228690">
    <property type="component" value="Chromosome"/>
</dbReference>
<feature type="transmembrane region" description="Helical" evidence="1">
    <location>
        <begin position="206"/>
        <end position="231"/>
    </location>
</feature>
<dbReference type="InterPro" id="IPR037185">
    <property type="entry name" value="EmrE-like"/>
</dbReference>
<feature type="transmembrane region" description="Helical" evidence="1">
    <location>
        <begin position="78"/>
        <end position="98"/>
    </location>
</feature>
<gene>
    <name evidence="3" type="ORF">P0082_03325</name>
</gene>
<evidence type="ECO:0000313" key="3">
    <source>
        <dbReference type="EMBL" id="WGK69902.1"/>
    </source>
</evidence>
<dbReference type="SUPFAM" id="SSF103481">
    <property type="entry name" value="Multidrug resistance efflux transporter EmrE"/>
    <property type="match status" value="1"/>
</dbReference>
<name>A0ABY8MIQ5_9SPIO</name>
<feature type="transmembrane region" description="Helical" evidence="1">
    <location>
        <begin position="325"/>
        <end position="344"/>
    </location>
</feature>
<evidence type="ECO:0000259" key="2">
    <source>
        <dbReference type="Pfam" id="PF00892"/>
    </source>
</evidence>
<organism evidence="3 4">
    <name type="scientific">Candidatus Haliotispira prima</name>
    <dbReference type="NCBI Taxonomy" id="3034016"/>
    <lineage>
        <taxon>Bacteria</taxon>
        <taxon>Pseudomonadati</taxon>
        <taxon>Spirochaetota</taxon>
        <taxon>Spirochaetia</taxon>
        <taxon>Spirochaetales</taxon>
        <taxon>Spirochaetaceae</taxon>
        <taxon>Candidatus Haliotispira</taxon>
    </lineage>
</organism>
<keyword evidence="4" id="KW-1185">Reference proteome</keyword>
<dbReference type="EMBL" id="CP123443">
    <property type="protein sequence ID" value="WGK69902.1"/>
    <property type="molecule type" value="Genomic_DNA"/>
</dbReference>
<proteinExistence type="predicted"/>
<evidence type="ECO:0000256" key="1">
    <source>
        <dbReference type="SAM" id="Phobius"/>
    </source>
</evidence>
<feature type="transmembrane region" description="Helical" evidence="1">
    <location>
        <begin position="297"/>
        <end position="319"/>
    </location>
</feature>
<sequence length="349" mass="37715">MKQYLNGALSALLASCIFGSSMWWVVLATRAGWGNYALGFVSAGLGGLASQAAYRFSRQARENRYPKKHLNFAQLWPSLRIGLVLFGANVSMFLALRWVEPPVVAFFAGLQVLWVTVIELFLRQLRLNIWLGSSILLCLTGILFINEIPVFTNSGFHLQLDSYNMANTFAILTGMLFGLSIYWIRRIRKSDGQGQASNPPSEPAQMTALLNSVISTGNFLIVLGFMANALLQGAETYLLTAGFVPFPSFSPFAGVGPAGPQAWLPWLYPVLLGLGSFFGATLLQIHAQKYLGGTQVGILMALQPISTIALGTLLFGFSLSLNQTIGGTMLLAASIISIAASSHAPEISK</sequence>
<feature type="transmembrane region" description="Helical" evidence="1">
    <location>
        <begin position="129"/>
        <end position="145"/>
    </location>
</feature>
<feature type="transmembrane region" description="Helical" evidence="1">
    <location>
        <begin position="266"/>
        <end position="285"/>
    </location>
</feature>
<evidence type="ECO:0000313" key="4">
    <source>
        <dbReference type="Proteomes" id="UP001228690"/>
    </source>
</evidence>
<dbReference type="PROSITE" id="PS51257">
    <property type="entry name" value="PROKAR_LIPOPROTEIN"/>
    <property type="match status" value="1"/>
</dbReference>
<reference evidence="3 4" key="1">
    <citation type="submission" date="2023-04" db="EMBL/GenBank/DDBJ databases">
        <title>Spirochaete genome identified in red abalone sample constitutes a novel genus.</title>
        <authorList>
            <person name="Sharma S.P."/>
            <person name="Purcell C.M."/>
            <person name="Hyde J.R."/>
            <person name="Severin A.J."/>
        </authorList>
    </citation>
    <scope>NUCLEOTIDE SEQUENCE [LARGE SCALE GENOMIC DNA]</scope>
    <source>
        <strain evidence="3 4">SP-2023</strain>
    </source>
</reference>
<keyword evidence="1" id="KW-0472">Membrane</keyword>
<dbReference type="RefSeq" id="WP_326928098.1">
    <property type="nucleotide sequence ID" value="NZ_CP123443.1"/>
</dbReference>
<feature type="transmembrane region" description="Helical" evidence="1">
    <location>
        <begin position="104"/>
        <end position="122"/>
    </location>
</feature>
<dbReference type="Pfam" id="PF00892">
    <property type="entry name" value="EamA"/>
    <property type="match status" value="1"/>
</dbReference>
<keyword evidence="1" id="KW-1133">Transmembrane helix</keyword>
<keyword evidence="1" id="KW-0812">Transmembrane</keyword>
<feature type="transmembrane region" description="Helical" evidence="1">
    <location>
        <begin position="38"/>
        <end position="57"/>
    </location>
</feature>